<protein>
    <recommendedName>
        <fullName evidence="4">DUF4149 domain-containing protein</fullName>
    </recommendedName>
</protein>
<dbReference type="RefSeq" id="WP_117452533.1">
    <property type="nucleotide sequence ID" value="NZ_JAKVPQ010000012.1"/>
</dbReference>
<evidence type="ECO:0000256" key="1">
    <source>
        <dbReference type="SAM" id="Phobius"/>
    </source>
</evidence>
<keyword evidence="3" id="KW-1185">Reference proteome</keyword>
<evidence type="ECO:0008006" key="4">
    <source>
        <dbReference type="Google" id="ProtNLM"/>
    </source>
</evidence>
<gene>
    <name evidence="2" type="ORF">LQE99_14370</name>
</gene>
<evidence type="ECO:0000313" key="2">
    <source>
        <dbReference type="EMBL" id="MCH4286307.1"/>
    </source>
</evidence>
<feature type="transmembrane region" description="Helical" evidence="1">
    <location>
        <begin position="160"/>
        <end position="178"/>
    </location>
</feature>
<reference evidence="2 3" key="1">
    <citation type="submission" date="2022-02" db="EMBL/GenBank/DDBJ databases">
        <title>Genome of Erysipelotrichaceae sp. nov. NSJ-176 isolated from human feces.</title>
        <authorList>
            <person name="Abdugheni R."/>
        </authorList>
    </citation>
    <scope>NUCLEOTIDE SEQUENCE [LARGE SCALE GENOMIC DNA]</scope>
    <source>
        <strain evidence="2 3">NSJ-176</strain>
    </source>
</reference>
<keyword evidence="1" id="KW-0812">Transmembrane</keyword>
<keyword evidence="1" id="KW-0472">Membrane</keyword>
<feature type="transmembrane region" description="Helical" evidence="1">
    <location>
        <begin position="72"/>
        <end position="93"/>
    </location>
</feature>
<evidence type="ECO:0000313" key="3">
    <source>
        <dbReference type="Proteomes" id="UP001202402"/>
    </source>
</evidence>
<name>A0ABS9R9H6_9FIRM</name>
<proteinExistence type="predicted"/>
<accession>A0ABS9R9H6</accession>
<keyword evidence="1" id="KW-1133">Transmembrane helix</keyword>
<organism evidence="2 3">
    <name type="scientific">Amedibacillus hominis</name>
    <dbReference type="NCBI Taxonomy" id="2897776"/>
    <lineage>
        <taxon>Bacteria</taxon>
        <taxon>Bacillati</taxon>
        <taxon>Bacillota</taxon>
        <taxon>Erysipelotrichia</taxon>
        <taxon>Erysipelotrichales</taxon>
        <taxon>Erysipelotrichaceae</taxon>
        <taxon>Amedibacillus</taxon>
    </lineage>
</organism>
<feature type="transmembrane region" description="Helical" evidence="1">
    <location>
        <begin position="105"/>
        <end position="134"/>
    </location>
</feature>
<dbReference type="EMBL" id="JAKVPQ010000012">
    <property type="protein sequence ID" value="MCH4286307.1"/>
    <property type="molecule type" value="Genomic_DNA"/>
</dbReference>
<comment type="caution">
    <text evidence="2">The sequence shown here is derived from an EMBL/GenBank/DDBJ whole genome shotgun (WGS) entry which is preliminary data.</text>
</comment>
<sequence length="184" mass="21042">MKTNTIRLTQKKPKKAVRIAQKKQTKIERLSKIMLIGTVLCCMAPFLYVMSMQMKASSSGITMMNLIETNPLVNLNMIAAFLNPFVGYMLFLTRKRLLAYENYESVYLNLAILMVAQICSMNILYLCLFAYVLYKAMDVYEKPFKSAFQAMSKSFVGKELGGSILIFCFFLLITLLTLRLNFLA</sequence>
<feature type="transmembrane region" description="Helical" evidence="1">
    <location>
        <begin position="33"/>
        <end position="52"/>
    </location>
</feature>
<dbReference type="Proteomes" id="UP001202402">
    <property type="component" value="Unassembled WGS sequence"/>
</dbReference>